<sequence length="170" mass="19376">MSSTRCYIVILAYYHSSSSLRNASGFSAHIAYYSWYCYFRKYYCTCSHAVRCIHFPRTCTTFCTMNDLYNGMLVPYKCVLLGAAGVGKTSLIARFLFGSFPDDYVKTINDQYRREVQFNNHTLVLDVVDTSGETTYTSERTTSIEQGDLFVCVYSVTSAHSFESVLQTIE</sequence>
<evidence type="ECO:0000256" key="7">
    <source>
        <dbReference type="ARBA" id="ARBA00038061"/>
    </source>
</evidence>
<reference evidence="8" key="1">
    <citation type="journal article" date="2014" name="PLoS ONE">
        <title>Transcriptome-Based Identification of ABC Transporters in the Western Tarnished Plant Bug Lygus hesperus.</title>
        <authorList>
            <person name="Hull J.J."/>
            <person name="Chaney K."/>
            <person name="Geib S.M."/>
            <person name="Fabrick J.A."/>
            <person name="Brent C.S."/>
            <person name="Walsh D."/>
            <person name="Lavine L.C."/>
        </authorList>
    </citation>
    <scope>NUCLEOTIDE SEQUENCE</scope>
</reference>
<name>A0A0A9Y4J3_LYGHE</name>
<evidence type="ECO:0000256" key="2">
    <source>
        <dbReference type="ARBA" id="ARBA00022475"/>
    </source>
</evidence>
<protein>
    <submittedName>
        <fullName evidence="8">Ras-like protein 2</fullName>
    </submittedName>
</protein>
<dbReference type="GO" id="GO:0005886">
    <property type="term" value="C:plasma membrane"/>
    <property type="evidence" value="ECO:0007669"/>
    <property type="project" value="UniProtKB-SubCell"/>
</dbReference>
<reference evidence="8" key="2">
    <citation type="submission" date="2014-07" db="EMBL/GenBank/DDBJ databases">
        <authorList>
            <person name="Hull J."/>
        </authorList>
    </citation>
    <scope>NUCLEOTIDE SEQUENCE</scope>
</reference>
<organism evidence="8">
    <name type="scientific">Lygus hesperus</name>
    <name type="common">Western plant bug</name>
    <dbReference type="NCBI Taxonomy" id="30085"/>
    <lineage>
        <taxon>Eukaryota</taxon>
        <taxon>Metazoa</taxon>
        <taxon>Ecdysozoa</taxon>
        <taxon>Arthropoda</taxon>
        <taxon>Hexapoda</taxon>
        <taxon>Insecta</taxon>
        <taxon>Pterygota</taxon>
        <taxon>Neoptera</taxon>
        <taxon>Paraneoptera</taxon>
        <taxon>Hemiptera</taxon>
        <taxon>Heteroptera</taxon>
        <taxon>Panheteroptera</taxon>
        <taxon>Cimicomorpha</taxon>
        <taxon>Miridae</taxon>
        <taxon>Mirini</taxon>
        <taxon>Lygus</taxon>
    </lineage>
</organism>
<keyword evidence="6" id="KW-0449">Lipoprotein</keyword>
<keyword evidence="3" id="KW-0488">Methylation</keyword>
<dbReference type="Pfam" id="PF00071">
    <property type="entry name" value="Ras"/>
    <property type="match status" value="1"/>
</dbReference>
<dbReference type="GO" id="GO:0003924">
    <property type="term" value="F:GTPase activity"/>
    <property type="evidence" value="ECO:0007669"/>
    <property type="project" value="InterPro"/>
</dbReference>
<keyword evidence="4" id="KW-0342">GTP-binding</keyword>
<dbReference type="EMBL" id="GBHO01016520">
    <property type="protein sequence ID" value="JAG27084.1"/>
    <property type="molecule type" value="Transcribed_RNA"/>
</dbReference>
<comment type="subcellular location">
    <subcellularLocation>
        <location evidence="1">Cell membrane</location>
        <topology evidence="1">Lipid-anchor</topology>
    </subcellularLocation>
</comment>
<dbReference type="SUPFAM" id="SSF52540">
    <property type="entry name" value="P-loop containing nucleoside triphosphate hydrolases"/>
    <property type="match status" value="1"/>
</dbReference>
<accession>A0A0A9Y4J3</accession>
<proteinExistence type="inferred from homology"/>
<keyword evidence="4" id="KW-0547">Nucleotide-binding</keyword>
<dbReference type="InterPro" id="IPR052236">
    <property type="entry name" value="Small_GTPase_RasD"/>
</dbReference>
<dbReference type="PROSITE" id="PS51419">
    <property type="entry name" value="RAB"/>
    <property type="match status" value="1"/>
</dbReference>
<dbReference type="PROSITE" id="PS51421">
    <property type="entry name" value="RAS"/>
    <property type="match status" value="1"/>
</dbReference>
<evidence type="ECO:0000256" key="6">
    <source>
        <dbReference type="ARBA" id="ARBA00023288"/>
    </source>
</evidence>
<dbReference type="InterPro" id="IPR027417">
    <property type="entry name" value="P-loop_NTPase"/>
</dbReference>
<dbReference type="PANTHER" id="PTHR46149">
    <property type="entry name" value="MIP08469P"/>
    <property type="match status" value="1"/>
</dbReference>
<dbReference type="NCBIfam" id="TIGR00231">
    <property type="entry name" value="small_GTP"/>
    <property type="match status" value="1"/>
</dbReference>
<dbReference type="PRINTS" id="PR00449">
    <property type="entry name" value="RASTRNSFRMNG"/>
</dbReference>
<dbReference type="Gene3D" id="3.40.50.300">
    <property type="entry name" value="P-loop containing nucleotide triphosphate hydrolases"/>
    <property type="match status" value="1"/>
</dbReference>
<keyword evidence="5" id="KW-0472">Membrane</keyword>
<evidence type="ECO:0000256" key="4">
    <source>
        <dbReference type="ARBA" id="ARBA00023134"/>
    </source>
</evidence>
<evidence type="ECO:0000313" key="8">
    <source>
        <dbReference type="EMBL" id="JAG27084.1"/>
    </source>
</evidence>
<dbReference type="AlphaFoldDB" id="A0A0A9Y4J3"/>
<keyword evidence="2" id="KW-1003">Cell membrane</keyword>
<dbReference type="SMART" id="SM00173">
    <property type="entry name" value="RAS"/>
    <property type="match status" value="1"/>
</dbReference>
<evidence type="ECO:0000256" key="3">
    <source>
        <dbReference type="ARBA" id="ARBA00022481"/>
    </source>
</evidence>
<evidence type="ECO:0000256" key="1">
    <source>
        <dbReference type="ARBA" id="ARBA00004193"/>
    </source>
</evidence>
<dbReference type="GO" id="GO:0005525">
    <property type="term" value="F:GTP binding"/>
    <property type="evidence" value="ECO:0007669"/>
    <property type="project" value="UniProtKB-KW"/>
</dbReference>
<comment type="similarity">
    <text evidence="7">Belongs to the small GTPase superfamily. RasD family.</text>
</comment>
<dbReference type="InterPro" id="IPR001806">
    <property type="entry name" value="Small_GTPase"/>
</dbReference>
<gene>
    <name evidence="8" type="primary">RAS2</name>
    <name evidence="8" type="ORF">CM83_555</name>
</gene>
<evidence type="ECO:0000256" key="5">
    <source>
        <dbReference type="ARBA" id="ARBA00023136"/>
    </source>
</evidence>
<dbReference type="InterPro" id="IPR005225">
    <property type="entry name" value="Small_GTP-bd"/>
</dbReference>